<keyword evidence="2" id="KW-1185">Reference proteome</keyword>
<dbReference type="Proteomes" id="UP001139353">
    <property type="component" value="Unassembled WGS sequence"/>
</dbReference>
<dbReference type="EMBL" id="JAJLJH010000001">
    <property type="protein sequence ID" value="MCK9684607.1"/>
    <property type="molecule type" value="Genomic_DNA"/>
</dbReference>
<name>A0A9X1YHQ1_9BURK</name>
<evidence type="ECO:0000313" key="2">
    <source>
        <dbReference type="Proteomes" id="UP001139353"/>
    </source>
</evidence>
<reference evidence="1" key="1">
    <citation type="submission" date="2021-11" db="EMBL/GenBank/DDBJ databases">
        <title>BS-T2-15 a new species belonging to the Comamonadaceae family isolated from the soil of a French oak forest.</title>
        <authorList>
            <person name="Mieszkin S."/>
            <person name="Alain K."/>
        </authorList>
    </citation>
    <scope>NUCLEOTIDE SEQUENCE</scope>
    <source>
        <strain evidence="1">BS-T2-15</strain>
    </source>
</reference>
<proteinExistence type="predicted"/>
<sequence length="115" mass="12599">MHPALESALQDVEPLIAARGWQRPKPPTINAAQRLLQLVEKLPRQPAVQVEPEGTISFEWEAAELGWLTLTVDDQGQLTHSAVIGEDEFTQAEAFGDALPDWAATLLQRLLAAGH</sequence>
<gene>
    <name evidence="1" type="ORF">LPC04_02675</name>
</gene>
<dbReference type="AlphaFoldDB" id="A0A9X1YHQ1"/>
<comment type="caution">
    <text evidence="1">The sequence shown here is derived from an EMBL/GenBank/DDBJ whole genome shotgun (WGS) entry which is preliminary data.</text>
</comment>
<protein>
    <submittedName>
        <fullName evidence="1">Uncharacterized protein</fullName>
    </submittedName>
</protein>
<evidence type="ECO:0000313" key="1">
    <source>
        <dbReference type="EMBL" id="MCK9684607.1"/>
    </source>
</evidence>
<accession>A0A9X1YHQ1</accession>
<organism evidence="1 2">
    <name type="scientific">Scleromatobacter humisilvae</name>
    <dbReference type="NCBI Taxonomy" id="2897159"/>
    <lineage>
        <taxon>Bacteria</taxon>
        <taxon>Pseudomonadati</taxon>
        <taxon>Pseudomonadota</taxon>
        <taxon>Betaproteobacteria</taxon>
        <taxon>Burkholderiales</taxon>
        <taxon>Sphaerotilaceae</taxon>
        <taxon>Scleromatobacter</taxon>
    </lineage>
</organism>
<dbReference type="RefSeq" id="WP_275680633.1">
    <property type="nucleotide sequence ID" value="NZ_JAJLJH010000001.1"/>
</dbReference>